<reference evidence="5 6" key="1">
    <citation type="submission" date="2016-05" db="EMBL/GenBank/DDBJ databases">
        <title>Complete Genome and Methylome Analysis of Psychrotrophic Bacterial Isolates from Antarctic Lake Untersee.</title>
        <authorList>
            <person name="Fomenkov A."/>
            <person name="Akimov V.N."/>
            <person name="Vasilyeva L.V."/>
            <person name="Andersen D."/>
            <person name="Vincze T."/>
            <person name="Roberts R.J."/>
        </authorList>
    </citation>
    <scope>NUCLEOTIDE SEQUENCE [LARGE SCALE GENOMIC DNA]</scope>
    <source>
        <strain evidence="5 6">U14-5</strain>
    </source>
</reference>
<dbReference type="InterPro" id="IPR043128">
    <property type="entry name" value="Rev_trsase/Diguanyl_cyclase"/>
</dbReference>
<evidence type="ECO:0000259" key="3">
    <source>
        <dbReference type="PROSITE" id="PS50883"/>
    </source>
</evidence>
<keyword evidence="2" id="KW-0472">Membrane</keyword>
<dbReference type="Gene3D" id="3.30.450.20">
    <property type="entry name" value="PAS domain"/>
    <property type="match status" value="3"/>
</dbReference>
<dbReference type="InterPro" id="IPR000160">
    <property type="entry name" value="GGDEF_dom"/>
</dbReference>
<dbReference type="RefSeq" id="WP_075798133.1">
    <property type="nucleotide sequence ID" value="NZ_CP015583.1"/>
</dbReference>
<evidence type="ECO:0000313" key="5">
    <source>
        <dbReference type="EMBL" id="APT57245.1"/>
    </source>
</evidence>
<dbReference type="SUPFAM" id="SSF55785">
    <property type="entry name" value="PYP-like sensor domain (PAS domain)"/>
    <property type="match status" value="1"/>
</dbReference>
<evidence type="ECO:0000259" key="4">
    <source>
        <dbReference type="PROSITE" id="PS50887"/>
    </source>
</evidence>
<dbReference type="GO" id="GO:0003824">
    <property type="term" value="F:catalytic activity"/>
    <property type="evidence" value="ECO:0007669"/>
    <property type="project" value="UniProtKB-ARBA"/>
</dbReference>
<keyword evidence="2" id="KW-0812">Transmembrane</keyword>
<name>A0A1L7AEK7_9PROT</name>
<dbReference type="FunFam" id="3.30.70.270:FF:000001">
    <property type="entry name" value="Diguanylate cyclase domain protein"/>
    <property type="match status" value="1"/>
</dbReference>
<evidence type="ECO:0008006" key="7">
    <source>
        <dbReference type="Google" id="ProtNLM"/>
    </source>
</evidence>
<dbReference type="KEGG" id="rgi:RGI145_09185"/>
<dbReference type="Gene3D" id="3.30.70.270">
    <property type="match status" value="1"/>
</dbReference>
<organism evidence="5 6">
    <name type="scientific">Roseomonas gilardii</name>
    <dbReference type="NCBI Taxonomy" id="257708"/>
    <lineage>
        <taxon>Bacteria</taxon>
        <taxon>Pseudomonadati</taxon>
        <taxon>Pseudomonadota</taxon>
        <taxon>Alphaproteobacteria</taxon>
        <taxon>Acetobacterales</taxon>
        <taxon>Roseomonadaceae</taxon>
        <taxon>Roseomonas</taxon>
    </lineage>
</organism>
<dbReference type="PROSITE" id="PS50883">
    <property type="entry name" value="EAL"/>
    <property type="match status" value="1"/>
</dbReference>
<protein>
    <recommendedName>
        <fullName evidence="7">Cyclic di-GMP phosphodiesterase Gmr</fullName>
    </recommendedName>
</protein>
<dbReference type="Pfam" id="PF00990">
    <property type="entry name" value="GGDEF"/>
    <property type="match status" value="1"/>
</dbReference>
<dbReference type="CDD" id="cd12915">
    <property type="entry name" value="PDC2_DGC_like"/>
    <property type="match status" value="1"/>
</dbReference>
<evidence type="ECO:0000313" key="6">
    <source>
        <dbReference type="Proteomes" id="UP000185494"/>
    </source>
</evidence>
<evidence type="ECO:0000256" key="2">
    <source>
        <dbReference type="SAM" id="Phobius"/>
    </source>
</evidence>
<dbReference type="STRING" id="257708.RGI145_09185"/>
<gene>
    <name evidence="5" type="ORF">RGI145_09185</name>
</gene>
<dbReference type="CDD" id="cd01949">
    <property type="entry name" value="GGDEF"/>
    <property type="match status" value="1"/>
</dbReference>
<accession>A0A1L7AEK7</accession>
<feature type="domain" description="EAL" evidence="3">
    <location>
        <begin position="666"/>
        <end position="917"/>
    </location>
</feature>
<sequence length="925" mass="101825">MNRRAWQDRTGTSRPVAFLLAGSLALALAIAAGTVLLMRDLRDRAIDSGTQDLERLALALSDQADRAFQSIELINLSITDGLRERGVENVDDLARASVAPELMRRLKDWVAGLPQIETIGVYDRSGHAVVGVGGAELPRPPLSRDWIVSVLSSEEEDRIIGDPLDTPDGNRRRIWIGRRILGARGDLLGFVLVAMPFSYFESFHAKLATLPGMAITLVHQDGSILSRFPPLDAGADGVRTVRTERVPEPGETRLLPEQAGLDGRMRVIVLRSLDLNPLIIAVSRTRDAMLEGWRRQQCLLLGSALLLEAGVLGVALLGRRQLLNQARIARAQAAESRAELELLREREQAEHERALQAMRFGVALDNLVQGICMLDASRILQVANQRLLAILGLPDGSDLVGHPVSRLFAVALAGGALTRRDLRSFRSHLREDPQPNAPAEDRAARRARWTFSWELEDGRFLSVNLRQMPDGGWIATLEDVTARRSAEARIAHMARHDALTDLPNRSLFGERLSAAVARAGRGEGCALLYLDLDHFKEINDTLGHPVGDAVLREATARLRRCVRSIDTVARLGGDEFAVLQTGLERAEDAASLAERLIAELSLPCRLGGETLRVGVSLGIAVLLPGEEEGEDTLMRKADLALYRAKAEGRGRFRFFEPEMERAMQSRRQLEADLHRALARQEFELFYQPILRLCTGEVVGFEALIRWRHPHRGLVSPAEFMPFVEQSELMVPIGAWVLEEACRQAASWPAPLKIAVNLSATQFAAGEVLVQQILGALEGSGLRPDRLELEVTETVLLEDTQDTLSALHQIRRHGVRVALDDFGTGYSSLSYLRKFPFDKVKIDQSFVRDMGGREDCAAIVRAVTSLGASLGMITLAEGVETPEQHEMLLRQGCEEGQGYLFSPPRPAGEIAAILAEPPWARVDPAG</sequence>
<feature type="transmembrane region" description="Helical" evidence="2">
    <location>
        <begin position="16"/>
        <end position="38"/>
    </location>
</feature>
<dbReference type="AlphaFoldDB" id="A0A1L7AEK7"/>
<dbReference type="NCBIfam" id="TIGR00254">
    <property type="entry name" value="GGDEF"/>
    <property type="match status" value="1"/>
</dbReference>
<dbReference type="PROSITE" id="PS50887">
    <property type="entry name" value="GGDEF"/>
    <property type="match status" value="1"/>
</dbReference>
<dbReference type="InterPro" id="IPR001633">
    <property type="entry name" value="EAL_dom"/>
</dbReference>
<dbReference type="Gene3D" id="3.20.20.450">
    <property type="entry name" value="EAL domain"/>
    <property type="match status" value="1"/>
</dbReference>
<dbReference type="PANTHER" id="PTHR44757">
    <property type="entry name" value="DIGUANYLATE CYCLASE DGCP"/>
    <property type="match status" value="1"/>
</dbReference>
<keyword evidence="2" id="KW-1133">Transmembrane helix</keyword>
<dbReference type="EMBL" id="CP015583">
    <property type="protein sequence ID" value="APT57245.1"/>
    <property type="molecule type" value="Genomic_DNA"/>
</dbReference>
<evidence type="ECO:0000256" key="1">
    <source>
        <dbReference type="SAM" id="Coils"/>
    </source>
</evidence>
<dbReference type="SMART" id="SM00267">
    <property type="entry name" value="GGDEF"/>
    <property type="match status" value="1"/>
</dbReference>
<feature type="coiled-coil region" evidence="1">
    <location>
        <begin position="319"/>
        <end position="357"/>
    </location>
</feature>
<dbReference type="eggNOG" id="COG5001">
    <property type="taxonomic scope" value="Bacteria"/>
</dbReference>
<dbReference type="InterPro" id="IPR035919">
    <property type="entry name" value="EAL_sf"/>
</dbReference>
<dbReference type="Pfam" id="PF00563">
    <property type="entry name" value="EAL"/>
    <property type="match status" value="1"/>
</dbReference>
<dbReference type="CDD" id="cd01948">
    <property type="entry name" value="EAL"/>
    <property type="match status" value="1"/>
</dbReference>
<feature type="transmembrane region" description="Helical" evidence="2">
    <location>
        <begin position="181"/>
        <end position="200"/>
    </location>
</feature>
<dbReference type="SUPFAM" id="SSF141868">
    <property type="entry name" value="EAL domain-like"/>
    <property type="match status" value="1"/>
</dbReference>
<dbReference type="PANTHER" id="PTHR44757:SF2">
    <property type="entry name" value="BIOFILM ARCHITECTURE MAINTENANCE PROTEIN MBAA"/>
    <property type="match status" value="1"/>
</dbReference>
<dbReference type="SMART" id="SM00052">
    <property type="entry name" value="EAL"/>
    <property type="match status" value="1"/>
</dbReference>
<keyword evidence="1" id="KW-0175">Coiled coil</keyword>
<dbReference type="InterPro" id="IPR052155">
    <property type="entry name" value="Biofilm_reg_signaling"/>
</dbReference>
<dbReference type="InterPro" id="IPR035965">
    <property type="entry name" value="PAS-like_dom_sf"/>
</dbReference>
<dbReference type="SUPFAM" id="SSF55073">
    <property type="entry name" value="Nucleotide cyclase"/>
    <property type="match status" value="1"/>
</dbReference>
<dbReference type="Proteomes" id="UP000185494">
    <property type="component" value="Chromosome 1"/>
</dbReference>
<dbReference type="Pfam" id="PF12860">
    <property type="entry name" value="PAS_7"/>
    <property type="match status" value="1"/>
</dbReference>
<feature type="domain" description="GGDEF" evidence="4">
    <location>
        <begin position="523"/>
        <end position="657"/>
    </location>
</feature>
<proteinExistence type="predicted"/>
<dbReference type="InterPro" id="IPR029787">
    <property type="entry name" value="Nucleotide_cyclase"/>
</dbReference>